<dbReference type="AlphaFoldDB" id="A0A7M7N8B7"/>
<feature type="domain" description="SRCR" evidence="12">
    <location>
        <begin position="32"/>
        <end position="142"/>
    </location>
</feature>
<feature type="signal peptide" evidence="11">
    <location>
        <begin position="1"/>
        <end position="27"/>
    </location>
</feature>
<dbReference type="OrthoDB" id="536948at2759"/>
<evidence type="ECO:0000313" key="13">
    <source>
        <dbReference type="EnsemblMetazoa" id="XP_030832767"/>
    </source>
</evidence>
<evidence type="ECO:0000256" key="10">
    <source>
        <dbReference type="SAM" id="Phobius"/>
    </source>
</evidence>
<keyword evidence="8" id="KW-0325">Glycoprotein</keyword>
<keyword evidence="2 10" id="KW-0812">Transmembrane</keyword>
<sequence length="685" mass="74565">MAFFHTSSFQLKTLVFLVLMSYKRAFAVDSSVRLYGGSSDKEGFVQINVTGEWRTICSDGWDALDALVTCRQLGFTEGYAMLWSKQSSSDYWYGATPGMVPEPTFLTEGSNFACNGNEETLLSCKYTKHDTYCPTLATVTCVAVDSSVRLDGGSSDKEGFVQINVTGEWGNICSDGWDALDALVTCRQLGFTEGYAMFWSKQSSSHYWDGTTPEPTFLTEGSNFACNGNEETLLSCKYTKQDTYCPTLATVTCGITAAKYNAVLANTNLPADFDSRQLINTVGTSNGNSHGQLLVTHNNNQKPVHLTGGVCDMDQQAAMLICDAHGYSRGGEKTKVPTPEGLPMFIGTITCLDSLRLDYCKTQFTSTGVCPDGIKYNGVQCFATVDSSVRLYGGSSDKEGFVQINVTGEWRYICNDGWDALDALVTCRQLGFTEGYAMFWSKPSPPPHYYYHSTPPPEPTFLTEGSNFACNGNEETLLSCKYTKHDTYCSTLATVACGITAAKYNEVLVNANIPAHFDSRHLINTIGTSNGNSHGQLLVTHNNNQKPVHLTGGVCDMDQQAAMLICDAHGYSHGGEKTKVPTPEGLPMFIGTITCLNSWGLRDCKTRLTSTGVCPDGIKYNGLRCYTTERPSVIGAFVFAGVSSILILIAGACGVHWIRKDRKIPHAALENEPDDVIACQSDSEP</sequence>
<dbReference type="GeneID" id="100889475"/>
<evidence type="ECO:0000256" key="8">
    <source>
        <dbReference type="ARBA" id="ARBA00023180"/>
    </source>
</evidence>
<keyword evidence="5 10" id="KW-1133">Transmembrane helix</keyword>
<dbReference type="InterPro" id="IPR036772">
    <property type="entry name" value="SRCR-like_dom_sf"/>
</dbReference>
<reference evidence="13" key="2">
    <citation type="submission" date="2021-01" db="UniProtKB">
        <authorList>
            <consortium name="EnsemblMetazoa"/>
        </authorList>
    </citation>
    <scope>IDENTIFICATION</scope>
</reference>
<dbReference type="InterPro" id="IPR001190">
    <property type="entry name" value="SRCR"/>
</dbReference>
<keyword evidence="3 11" id="KW-0732">Signal</keyword>
<feature type="disulfide bond" evidence="9">
    <location>
        <begin position="470"/>
        <end position="480"/>
    </location>
</feature>
<dbReference type="PRINTS" id="PR00258">
    <property type="entry name" value="SPERACTRCPTR"/>
</dbReference>
<dbReference type="PROSITE" id="PS00420">
    <property type="entry name" value="SRCR_1"/>
    <property type="match status" value="1"/>
</dbReference>
<dbReference type="FunFam" id="3.10.250.10:FF:000016">
    <property type="entry name" value="Scavenger receptor cysteine-rich protein type 12"/>
    <property type="match status" value="3"/>
</dbReference>
<dbReference type="EnsemblMetazoa" id="XM_030976907">
    <property type="protein sequence ID" value="XP_030832767"/>
    <property type="gene ID" value="LOC100889475"/>
</dbReference>
<comment type="subcellular location">
    <subcellularLocation>
        <location evidence="1">Membrane</location>
        <topology evidence="1">Single-pass membrane protein</topology>
    </subcellularLocation>
</comment>
<keyword evidence="14" id="KW-1185">Reference proteome</keyword>
<evidence type="ECO:0000256" key="11">
    <source>
        <dbReference type="SAM" id="SignalP"/>
    </source>
</evidence>
<evidence type="ECO:0000313" key="14">
    <source>
        <dbReference type="Proteomes" id="UP000007110"/>
    </source>
</evidence>
<dbReference type="PANTHER" id="PTHR19331:SF465">
    <property type="entry name" value="EGG PEPTIDE SPERACT RECEPTOR"/>
    <property type="match status" value="1"/>
</dbReference>
<keyword evidence="6 10" id="KW-0472">Membrane</keyword>
<evidence type="ECO:0000256" key="3">
    <source>
        <dbReference type="ARBA" id="ARBA00022729"/>
    </source>
</evidence>
<dbReference type="Proteomes" id="UP000007110">
    <property type="component" value="Unassembled WGS sequence"/>
</dbReference>
<accession>A0A7M7N8B7</accession>
<reference evidence="14" key="1">
    <citation type="submission" date="2015-02" db="EMBL/GenBank/DDBJ databases">
        <title>Genome sequencing for Strongylocentrotus purpuratus.</title>
        <authorList>
            <person name="Murali S."/>
            <person name="Liu Y."/>
            <person name="Vee V."/>
            <person name="English A."/>
            <person name="Wang M."/>
            <person name="Skinner E."/>
            <person name="Han Y."/>
            <person name="Muzny D.M."/>
            <person name="Worley K.C."/>
            <person name="Gibbs R.A."/>
        </authorList>
    </citation>
    <scope>NUCLEOTIDE SEQUENCE</scope>
</reference>
<feature type="domain" description="SRCR" evidence="12">
    <location>
        <begin position="148"/>
        <end position="254"/>
    </location>
</feature>
<dbReference type="Gene3D" id="3.10.250.10">
    <property type="entry name" value="SRCR-like domain"/>
    <property type="match status" value="3"/>
</dbReference>
<feature type="transmembrane region" description="Helical" evidence="10">
    <location>
        <begin position="633"/>
        <end position="658"/>
    </location>
</feature>
<feature type="domain" description="SRCR" evidence="12">
    <location>
        <begin position="389"/>
        <end position="498"/>
    </location>
</feature>
<dbReference type="SMART" id="SM00202">
    <property type="entry name" value="SR"/>
    <property type="match status" value="3"/>
</dbReference>
<organism evidence="13 14">
    <name type="scientific">Strongylocentrotus purpuratus</name>
    <name type="common">Purple sea urchin</name>
    <dbReference type="NCBI Taxonomy" id="7668"/>
    <lineage>
        <taxon>Eukaryota</taxon>
        <taxon>Metazoa</taxon>
        <taxon>Echinodermata</taxon>
        <taxon>Eleutherozoa</taxon>
        <taxon>Echinozoa</taxon>
        <taxon>Echinoidea</taxon>
        <taxon>Euechinoidea</taxon>
        <taxon>Echinacea</taxon>
        <taxon>Camarodonta</taxon>
        <taxon>Echinidea</taxon>
        <taxon>Strongylocentrotidae</taxon>
        <taxon>Strongylocentrotus</taxon>
    </lineage>
</organism>
<feature type="chain" id="PRO_5029583247" description="SRCR domain-containing protein" evidence="11">
    <location>
        <begin position="28"/>
        <end position="685"/>
    </location>
</feature>
<evidence type="ECO:0000256" key="9">
    <source>
        <dbReference type="PROSITE-ProRule" id="PRU00196"/>
    </source>
</evidence>
<dbReference type="RefSeq" id="XP_030832767.1">
    <property type="nucleotide sequence ID" value="XM_030976907.1"/>
</dbReference>
<evidence type="ECO:0000256" key="5">
    <source>
        <dbReference type="ARBA" id="ARBA00022989"/>
    </source>
</evidence>
<evidence type="ECO:0000256" key="1">
    <source>
        <dbReference type="ARBA" id="ARBA00004167"/>
    </source>
</evidence>
<protein>
    <recommendedName>
        <fullName evidence="12">SRCR domain-containing protein</fullName>
    </recommendedName>
</protein>
<proteinExistence type="predicted"/>
<dbReference type="Pfam" id="PF00530">
    <property type="entry name" value="SRCR"/>
    <property type="match status" value="3"/>
</dbReference>
<evidence type="ECO:0000256" key="4">
    <source>
        <dbReference type="ARBA" id="ARBA00022737"/>
    </source>
</evidence>
<dbReference type="OMA" id="EWRTICS"/>
<evidence type="ECO:0000256" key="2">
    <source>
        <dbReference type="ARBA" id="ARBA00022692"/>
    </source>
</evidence>
<feature type="disulfide bond" evidence="9">
    <location>
        <begin position="114"/>
        <end position="124"/>
    </location>
</feature>
<dbReference type="PANTHER" id="PTHR19331">
    <property type="entry name" value="SCAVENGER RECEPTOR DOMAIN-CONTAINING"/>
    <property type="match status" value="1"/>
</dbReference>
<dbReference type="InParanoid" id="A0A7M7N8B7"/>
<evidence type="ECO:0000256" key="7">
    <source>
        <dbReference type="ARBA" id="ARBA00023157"/>
    </source>
</evidence>
<dbReference type="GO" id="GO:0016020">
    <property type="term" value="C:membrane"/>
    <property type="evidence" value="ECO:0007669"/>
    <property type="project" value="UniProtKB-SubCell"/>
</dbReference>
<keyword evidence="4" id="KW-0677">Repeat</keyword>
<keyword evidence="7 9" id="KW-1015">Disulfide bond</keyword>
<evidence type="ECO:0000256" key="6">
    <source>
        <dbReference type="ARBA" id="ARBA00023136"/>
    </source>
</evidence>
<dbReference type="PROSITE" id="PS50287">
    <property type="entry name" value="SRCR_2"/>
    <property type="match status" value="3"/>
</dbReference>
<comment type="caution">
    <text evidence="9">Lacks conserved residue(s) required for the propagation of feature annotation.</text>
</comment>
<dbReference type="SUPFAM" id="SSF56487">
    <property type="entry name" value="SRCR-like"/>
    <property type="match status" value="3"/>
</dbReference>
<evidence type="ECO:0000259" key="12">
    <source>
        <dbReference type="PROSITE" id="PS50287"/>
    </source>
</evidence>
<dbReference type="KEGG" id="spu:100889475"/>
<feature type="disulfide bond" evidence="9">
    <location>
        <begin position="226"/>
        <end position="236"/>
    </location>
</feature>
<name>A0A7M7N8B7_STRPU</name>